<gene>
    <name evidence="7" type="ORF">ABXS05_14670</name>
</gene>
<evidence type="ECO:0000256" key="3">
    <source>
        <dbReference type="ARBA" id="ARBA00022448"/>
    </source>
</evidence>
<feature type="domain" description="Fe/B12 periplasmic-binding" evidence="6">
    <location>
        <begin position="26"/>
        <end position="301"/>
    </location>
</feature>
<keyword evidence="8" id="KW-1185">Reference proteome</keyword>
<dbReference type="RefSeq" id="WP_367624417.1">
    <property type="nucleotide sequence ID" value="NZ_JBFNQD010000004.1"/>
</dbReference>
<dbReference type="SUPFAM" id="SSF53807">
    <property type="entry name" value="Helical backbone' metal receptor"/>
    <property type="match status" value="1"/>
</dbReference>
<dbReference type="InterPro" id="IPR002491">
    <property type="entry name" value="ABC_transptr_periplasmic_BD"/>
</dbReference>
<keyword evidence="4" id="KW-0406">Ion transport</keyword>
<dbReference type="PANTHER" id="PTHR30532:SF1">
    <property type="entry name" value="IRON(3+)-HYDROXAMATE-BINDING PROTEIN FHUD"/>
    <property type="match status" value="1"/>
</dbReference>
<comment type="subcellular location">
    <subcellularLocation>
        <location evidence="1">Cell envelope</location>
    </subcellularLocation>
</comment>
<evidence type="ECO:0000313" key="7">
    <source>
        <dbReference type="EMBL" id="MEW9306792.1"/>
    </source>
</evidence>
<dbReference type="InterPro" id="IPR051313">
    <property type="entry name" value="Bact_iron-sidero_bind"/>
</dbReference>
<reference evidence="7 8" key="1">
    <citation type="submission" date="2024-07" db="EMBL/GenBank/DDBJ databases">
        <title>Description of Labrys sedimenti sp. nov., isolated from a diclofenac-degrading enrichment culture.</title>
        <authorList>
            <person name="Tancsics A."/>
            <person name="Csepanyi A."/>
        </authorList>
    </citation>
    <scope>NUCLEOTIDE SEQUENCE [LARGE SCALE GENOMIC DNA]</scope>
    <source>
        <strain evidence="7 8">LMG 23578</strain>
    </source>
</reference>
<evidence type="ECO:0000256" key="2">
    <source>
        <dbReference type="ARBA" id="ARBA00008814"/>
    </source>
</evidence>
<keyword evidence="5" id="KW-0732">Signal</keyword>
<dbReference type="PROSITE" id="PS50983">
    <property type="entry name" value="FE_B12_PBP"/>
    <property type="match status" value="1"/>
</dbReference>
<evidence type="ECO:0000256" key="4">
    <source>
        <dbReference type="ARBA" id="ARBA00022496"/>
    </source>
</evidence>
<keyword evidence="4" id="KW-0408">Iron</keyword>
<dbReference type="Pfam" id="PF01497">
    <property type="entry name" value="Peripla_BP_2"/>
    <property type="match status" value="1"/>
</dbReference>
<keyword evidence="4" id="KW-0410">Iron transport</keyword>
<evidence type="ECO:0000313" key="8">
    <source>
        <dbReference type="Proteomes" id="UP001555786"/>
    </source>
</evidence>
<evidence type="ECO:0000256" key="1">
    <source>
        <dbReference type="ARBA" id="ARBA00004196"/>
    </source>
</evidence>
<name>A0ABV3PMD0_9HYPH</name>
<keyword evidence="3" id="KW-0813">Transport</keyword>
<comment type="caution">
    <text evidence="7">The sequence shown here is derived from an EMBL/GenBank/DDBJ whole genome shotgun (WGS) entry which is preliminary data.</text>
</comment>
<sequence>MALAADRAVTDDTGRSVTIPQDPKRIIVLHEPLLGLPLLDLGVDIAGSYGRSEDGRMLTAVDFIDTVLARKAPKPTGIGAVGQIDLEKVRKLDPDLIIGTERDVDKAGQLSAIAPVYLQKASTGRTRGIGVEEDLARLLGRQDAFAARKKTYLDRVAALKAKLPPSERERTYMAVIVHDQVNLVGEISGAIQALEDLGYHPAKVEGMGAGKGLGSIFATPLSPEIFGRVDPDLLVIMNSYAEKDRSEAAIRARLGKIMPGWDKFLKPAREGRILYLDSGEVATPTIASAEHTLDAFAARKE</sequence>
<comment type="similarity">
    <text evidence="2">Belongs to the bacterial solute-binding protein 8 family.</text>
</comment>
<dbReference type="PANTHER" id="PTHR30532">
    <property type="entry name" value="IRON III DICITRATE-BINDING PERIPLASMIC PROTEIN"/>
    <property type="match status" value="1"/>
</dbReference>
<proteinExistence type="inferred from homology"/>
<evidence type="ECO:0000259" key="6">
    <source>
        <dbReference type="PROSITE" id="PS50983"/>
    </source>
</evidence>
<organism evidence="7 8">
    <name type="scientific">Labrys neptuniae</name>
    <dbReference type="NCBI Taxonomy" id="376174"/>
    <lineage>
        <taxon>Bacteria</taxon>
        <taxon>Pseudomonadati</taxon>
        <taxon>Pseudomonadota</taxon>
        <taxon>Alphaproteobacteria</taxon>
        <taxon>Hyphomicrobiales</taxon>
        <taxon>Xanthobacteraceae</taxon>
        <taxon>Labrys</taxon>
    </lineage>
</organism>
<protein>
    <submittedName>
        <fullName evidence="7">ABC transporter substrate-binding protein</fullName>
    </submittedName>
</protein>
<accession>A0ABV3PMD0</accession>
<dbReference type="EMBL" id="JBFNQD010000004">
    <property type="protein sequence ID" value="MEW9306792.1"/>
    <property type="molecule type" value="Genomic_DNA"/>
</dbReference>
<dbReference type="Gene3D" id="3.40.50.1980">
    <property type="entry name" value="Nitrogenase molybdenum iron protein domain"/>
    <property type="match status" value="2"/>
</dbReference>
<evidence type="ECO:0000256" key="5">
    <source>
        <dbReference type="ARBA" id="ARBA00022729"/>
    </source>
</evidence>
<dbReference type="Proteomes" id="UP001555786">
    <property type="component" value="Unassembled WGS sequence"/>
</dbReference>